<dbReference type="Proteomes" id="UP000821866">
    <property type="component" value="Chromosome 3"/>
</dbReference>
<evidence type="ECO:0000313" key="1">
    <source>
        <dbReference type="EMBL" id="KAH8030802.1"/>
    </source>
</evidence>
<reference evidence="1" key="2">
    <citation type="submission" date="2021-09" db="EMBL/GenBank/DDBJ databases">
        <authorList>
            <person name="Jia N."/>
            <person name="Wang J."/>
            <person name="Shi W."/>
            <person name="Du L."/>
            <person name="Sun Y."/>
            <person name="Zhan W."/>
            <person name="Jiang J."/>
            <person name="Wang Q."/>
            <person name="Zhang B."/>
            <person name="Ji P."/>
            <person name="Sakyi L.B."/>
            <person name="Cui X."/>
            <person name="Yuan T."/>
            <person name="Jiang B."/>
            <person name="Yang W."/>
            <person name="Lam T.T.-Y."/>
            <person name="Chang Q."/>
            <person name="Ding S."/>
            <person name="Wang X."/>
            <person name="Zhu J."/>
            <person name="Ruan X."/>
            <person name="Zhao L."/>
            <person name="Wei J."/>
            <person name="Que T."/>
            <person name="Du C."/>
            <person name="Cheng J."/>
            <person name="Dai P."/>
            <person name="Han X."/>
            <person name="Huang E."/>
            <person name="Gao Y."/>
            <person name="Liu J."/>
            <person name="Shao H."/>
            <person name="Ye R."/>
            <person name="Li L."/>
            <person name="Wei W."/>
            <person name="Wang X."/>
            <person name="Wang C."/>
            <person name="Huo Q."/>
            <person name="Li W."/>
            <person name="Guo W."/>
            <person name="Chen H."/>
            <person name="Chen S."/>
            <person name="Zhou L."/>
            <person name="Zhou L."/>
            <person name="Ni X."/>
            <person name="Tian J."/>
            <person name="Zhou Y."/>
            <person name="Sheng Y."/>
            <person name="Liu T."/>
            <person name="Pan Y."/>
            <person name="Xia L."/>
            <person name="Li J."/>
            <person name="Zhao F."/>
            <person name="Cao W."/>
        </authorList>
    </citation>
    <scope>NUCLEOTIDE SEQUENCE</scope>
    <source>
        <strain evidence="1">Rmic-2018</strain>
        <tissue evidence="1">Larvae</tissue>
    </source>
</reference>
<organism evidence="1 2">
    <name type="scientific">Rhipicephalus microplus</name>
    <name type="common">Cattle tick</name>
    <name type="synonym">Boophilus microplus</name>
    <dbReference type="NCBI Taxonomy" id="6941"/>
    <lineage>
        <taxon>Eukaryota</taxon>
        <taxon>Metazoa</taxon>
        <taxon>Ecdysozoa</taxon>
        <taxon>Arthropoda</taxon>
        <taxon>Chelicerata</taxon>
        <taxon>Arachnida</taxon>
        <taxon>Acari</taxon>
        <taxon>Parasitiformes</taxon>
        <taxon>Ixodida</taxon>
        <taxon>Ixodoidea</taxon>
        <taxon>Ixodidae</taxon>
        <taxon>Rhipicephalinae</taxon>
        <taxon>Rhipicephalus</taxon>
        <taxon>Boophilus</taxon>
    </lineage>
</organism>
<name>A0A9J6E8Z5_RHIMP</name>
<sequence>MYGGKEEIWRRRAVEVSSVSLERENPVKGDRFNDASGHQLGRSEQWEPCTRETAWRTTSSRGWTRRAPGSTGCTGLSGDDASGTDADITHYLTDDELYRTLAFPADYDWSTTVIFKFDVGCPEIWPKLCRFIDLCPEVKFGGWARTKVSYVHLIKTWTVDEADFLIGKREVDIEGIHCRILPVRVVPV</sequence>
<dbReference type="VEuPathDB" id="VectorBase:LOC119163718"/>
<proteinExistence type="predicted"/>
<protein>
    <submittedName>
        <fullName evidence="1">Uncharacterized protein</fullName>
    </submittedName>
</protein>
<accession>A0A9J6E8Z5</accession>
<evidence type="ECO:0000313" key="2">
    <source>
        <dbReference type="Proteomes" id="UP000821866"/>
    </source>
</evidence>
<dbReference type="AlphaFoldDB" id="A0A9J6E8Z5"/>
<keyword evidence="2" id="KW-1185">Reference proteome</keyword>
<comment type="caution">
    <text evidence="1">The sequence shown here is derived from an EMBL/GenBank/DDBJ whole genome shotgun (WGS) entry which is preliminary data.</text>
</comment>
<reference evidence="1" key="1">
    <citation type="journal article" date="2020" name="Cell">
        <title>Large-Scale Comparative Analyses of Tick Genomes Elucidate Their Genetic Diversity and Vector Capacities.</title>
        <authorList>
            <consortium name="Tick Genome and Microbiome Consortium (TIGMIC)"/>
            <person name="Jia N."/>
            <person name="Wang J."/>
            <person name="Shi W."/>
            <person name="Du L."/>
            <person name="Sun Y."/>
            <person name="Zhan W."/>
            <person name="Jiang J.F."/>
            <person name="Wang Q."/>
            <person name="Zhang B."/>
            <person name="Ji P."/>
            <person name="Bell-Sakyi L."/>
            <person name="Cui X.M."/>
            <person name="Yuan T.T."/>
            <person name="Jiang B.G."/>
            <person name="Yang W.F."/>
            <person name="Lam T.T."/>
            <person name="Chang Q.C."/>
            <person name="Ding S.J."/>
            <person name="Wang X.J."/>
            <person name="Zhu J.G."/>
            <person name="Ruan X.D."/>
            <person name="Zhao L."/>
            <person name="Wei J.T."/>
            <person name="Ye R.Z."/>
            <person name="Que T.C."/>
            <person name="Du C.H."/>
            <person name="Zhou Y.H."/>
            <person name="Cheng J.X."/>
            <person name="Dai P.F."/>
            <person name="Guo W.B."/>
            <person name="Han X.H."/>
            <person name="Huang E.J."/>
            <person name="Li L.F."/>
            <person name="Wei W."/>
            <person name="Gao Y.C."/>
            <person name="Liu J.Z."/>
            <person name="Shao H.Z."/>
            <person name="Wang X."/>
            <person name="Wang C.C."/>
            <person name="Yang T.C."/>
            <person name="Huo Q.B."/>
            <person name="Li W."/>
            <person name="Chen H.Y."/>
            <person name="Chen S.E."/>
            <person name="Zhou L.G."/>
            <person name="Ni X.B."/>
            <person name="Tian J.H."/>
            <person name="Sheng Y."/>
            <person name="Liu T."/>
            <person name="Pan Y.S."/>
            <person name="Xia L.Y."/>
            <person name="Li J."/>
            <person name="Zhao F."/>
            <person name="Cao W.C."/>
        </authorList>
    </citation>
    <scope>NUCLEOTIDE SEQUENCE</scope>
    <source>
        <strain evidence="1">Rmic-2018</strain>
    </source>
</reference>
<dbReference type="EMBL" id="JABSTU010000005">
    <property type="protein sequence ID" value="KAH8030802.1"/>
    <property type="molecule type" value="Genomic_DNA"/>
</dbReference>
<gene>
    <name evidence="1" type="ORF">HPB51_011846</name>
</gene>